<keyword evidence="1" id="KW-1133">Transmembrane helix</keyword>
<accession>A0ABT0RLL2</accession>
<evidence type="ECO:0000313" key="2">
    <source>
        <dbReference type="EMBL" id="MCL6683536.1"/>
    </source>
</evidence>
<keyword evidence="1" id="KW-0812">Transmembrane</keyword>
<feature type="transmembrane region" description="Helical" evidence="1">
    <location>
        <begin position="57"/>
        <end position="80"/>
    </location>
</feature>
<proteinExistence type="predicted"/>
<comment type="caution">
    <text evidence="2">The sequence shown here is derived from an EMBL/GenBank/DDBJ whole genome shotgun (WGS) entry which is preliminary data.</text>
</comment>
<sequence>MRERTPVHLWIVGGLAALWGAFGCYDYTMTRMRNTDYIASMMPGVDPQAVLNWVDGFPIWVAFGWGLGVWMGLAAALLLLFRSRWAVPAQGLSLIGALLGLGYQIMGGAEPLPGMEDTMVNKLMPFIIIAIALGLFLYARAMANRGVLK</sequence>
<keyword evidence="3" id="KW-1185">Reference proteome</keyword>
<dbReference type="EMBL" id="JAMGBD010000001">
    <property type="protein sequence ID" value="MCL6683536.1"/>
    <property type="molecule type" value="Genomic_DNA"/>
</dbReference>
<gene>
    <name evidence="2" type="ORF">LZ536_06420</name>
</gene>
<protein>
    <recommendedName>
        <fullName evidence="4">Sugar transporter</fullName>
    </recommendedName>
</protein>
<dbReference type="PROSITE" id="PS51257">
    <property type="entry name" value="PROKAR_LIPOPROTEIN"/>
    <property type="match status" value="1"/>
</dbReference>
<evidence type="ECO:0000256" key="1">
    <source>
        <dbReference type="SAM" id="Phobius"/>
    </source>
</evidence>
<feature type="transmembrane region" description="Helical" evidence="1">
    <location>
        <begin position="87"/>
        <end position="106"/>
    </location>
</feature>
<feature type="transmembrane region" description="Helical" evidence="1">
    <location>
        <begin position="126"/>
        <end position="143"/>
    </location>
</feature>
<dbReference type="RefSeq" id="WP_249847528.1">
    <property type="nucleotide sequence ID" value="NZ_JAMGBD010000001.1"/>
</dbReference>
<reference evidence="2" key="1">
    <citation type="submission" date="2022-05" db="EMBL/GenBank/DDBJ databases">
        <authorList>
            <person name="Jo J.-H."/>
            <person name="Im W.-T."/>
        </authorList>
    </citation>
    <scope>NUCLEOTIDE SEQUENCE</scope>
    <source>
        <strain evidence="2">SE158</strain>
    </source>
</reference>
<evidence type="ECO:0000313" key="3">
    <source>
        <dbReference type="Proteomes" id="UP001165363"/>
    </source>
</evidence>
<keyword evidence="1" id="KW-0472">Membrane</keyword>
<name>A0ABT0RLL2_9SPHN</name>
<organism evidence="2 3">
    <name type="scientific">Sphingomonas alba</name>
    <dbReference type="NCBI Taxonomy" id="2908208"/>
    <lineage>
        <taxon>Bacteria</taxon>
        <taxon>Pseudomonadati</taxon>
        <taxon>Pseudomonadota</taxon>
        <taxon>Alphaproteobacteria</taxon>
        <taxon>Sphingomonadales</taxon>
        <taxon>Sphingomonadaceae</taxon>
        <taxon>Sphingomonas</taxon>
    </lineage>
</organism>
<evidence type="ECO:0008006" key="4">
    <source>
        <dbReference type="Google" id="ProtNLM"/>
    </source>
</evidence>
<dbReference type="Proteomes" id="UP001165363">
    <property type="component" value="Unassembled WGS sequence"/>
</dbReference>